<dbReference type="Proteomes" id="UP000229523">
    <property type="component" value="Unassembled WGS sequence"/>
</dbReference>
<reference evidence="8 9" key="1">
    <citation type="journal article" date="2018" name="Front. Microbiol.">
        <title>Description and Comparative Genomics of Macrococcus caseolyticus subsp. hominis subsp. nov., Macrococcus goetzii sp. nov., Macrococcus epidermidis sp. nov., and Macrococcus bohemicus sp. nov., Novel Macrococci From Human Clinical Material With Virulence Potential and Suspected Uptake of Foreign DNA by Natural Transformation.</title>
        <authorList>
            <person name="Maslanova I."/>
            <person name="Wertheimer Z."/>
            <person name="Sedlacek I."/>
            <person name="Svec P."/>
            <person name="Indrakova A."/>
            <person name="Kovarovic V."/>
            <person name="Schumann P."/>
            <person name="Sproer C."/>
            <person name="Kralova S."/>
            <person name="Sedo O."/>
            <person name="Kristofova L."/>
            <person name="Vrbovska V."/>
            <person name="Fuzik T."/>
            <person name="Petras P."/>
            <person name="Zdrahal Z."/>
            <person name="Ruzickova V."/>
            <person name="Doskar J."/>
            <person name="Pantucek R."/>
        </authorList>
    </citation>
    <scope>NUCLEOTIDE SEQUENCE [LARGE SCALE GENOMIC DNA]</scope>
    <source>
        <strain evidence="8 9">CCM 4927</strain>
    </source>
</reference>
<dbReference type="InterPro" id="IPR013766">
    <property type="entry name" value="Thioredoxin_domain"/>
</dbReference>
<dbReference type="PANTHER" id="PTHR42852">
    <property type="entry name" value="THIOL:DISULFIDE INTERCHANGE PROTEIN DSBE"/>
    <property type="match status" value="1"/>
</dbReference>
<gene>
    <name evidence="8" type="ORF">BFS35_002130</name>
</gene>
<dbReference type="EMBL" id="MJBI02000001">
    <property type="protein sequence ID" value="RAI82507.1"/>
    <property type="molecule type" value="Genomic_DNA"/>
</dbReference>
<keyword evidence="4" id="KW-1015">Disulfide bond</keyword>
<protein>
    <submittedName>
        <fullName evidence="8">Cytochrome c biogenesis protein ResA</fullName>
    </submittedName>
</protein>
<keyword evidence="3" id="KW-0735">Signal-anchor</keyword>
<keyword evidence="2" id="KW-0201">Cytochrome c-type biogenesis</keyword>
<feature type="transmembrane region" description="Helical" evidence="6">
    <location>
        <begin position="12"/>
        <end position="29"/>
    </location>
</feature>
<comment type="subcellular location">
    <subcellularLocation>
        <location evidence="1">Cell envelope</location>
    </subcellularLocation>
</comment>
<evidence type="ECO:0000313" key="9">
    <source>
        <dbReference type="Proteomes" id="UP000229523"/>
    </source>
</evidence>
<dbReference type="CDD" id="cd02966">
    <property type="entry name" value="TlpA_like_family"/>
    <property type="match status" value="1"/>
</dbReference>
<proteinExistence type="predicted"/>
<feature type="domain" description="Thioredoxin" evidence="7">
    <location>
        <begin position="37"/>
        <end position="176"/>
    </location>
</feature>
<dbReference type="Pfam" id="PF00578">
    <property type="entry name" value="AhpC-TSA"/>
    <property type="match status" value="1"/>
</dbReference>
<dbReference type="SUPFAM" id="SSF52833">
    <property type="entry name" value="Thioredoxin-like"/>
    <property type="match status" value="1"/>
</dbReference>
<keyword evidence="9" id="KW-1185">Reference proteome</keyword>
<dbReference type="InterPro" id="IPR036249">
    <property type="entry name" value="Thioredoxin-like_sf"/>
</dbReference>
<organism evidence="8 9">
    <name type="scientific">Macrococcoides goetzii</name>
    <dbReference type="NCBI Taxonomy" id="1891097"/>
    <lineage>
        <taxon>Bacteria</taxon>
        <taxon>Bacillati</taxon>
        <taxon>Bacillota</taxon>
        <taxon>Bacilli</taxon>
        <taxon>Bacillales</taxon>
        <taxon>Staphylococcaceae</taxon>
        <taxon>Macrococcoides</taxon>
    </lineage>
</organism>
<evidence type="ECO:0000313" key="8">
    <source>
        <dbReference type="EMBL" id="RAI82507.1"/>
    </source>
</evidence>
<dbReference type="InterPro" id="IPR050553">
    <property type="entry name" value="Thioredoxin_ResA/DsbE_sf"/>
</dbReference>
<evidence type="ECO:0000256" key="5">
    <source>
        <dbReference type="ARBA" id="ARBA00023284"/>
    </source>
</evidence>
<dbReference type="GO" id="GO:0030313">
    <property type="term" value="C:cell envelope"/>
    <property type="evidence" value="ECO:0007669"/>
    <property type="project" value="UniProtKB-SubCell"/>
</dbReference>
<dbReference type="AlphaFoldDB" id="A0A2G5NSX5"/>
<dbReference type="PROSITE" id="PS00194">
    <property type="entry name" value="THIOREDOXIN_1"/>
    <property type="match status" value="1"/>
</dbReference>
<keyword evidence="6" id="KW-1133">Transmembrane helix</keyword>
<evidence type="ECO:0000256" key="6">
    <source>
        <dbReference type="SAM" id="Phobius"/>
    </source>
</evidence>
<comment type="caution">
    <text evidence="8">The sequence shown here is derived from an EMBL/GenBank/DDBJ whole genome shotgun (WGS) entry which is preliminary data.</text>
</comment>
<keyword evidence="5" id="KW-0676">Redox-active center</keyword>
<dbReference type="Gene3D" id="3.40.30.10">
    <property type="entry name" value="Glutaredoxin"/>
    <property type="match status" value="1"/>
</dbReference>
<accession>A0A2G5NSX5</accession>
<dbReference type="InterPro" id="IPR000866">
    <property type="entry name" value="AhpC/TSA"/>
</dbReference>
<evidence type="ECO:0000256" key="4">
    <source>
        <dbReference type="ARBA" id="ARBA00023157"/>
    </source>
</evidence>
<name>A0A2G5NSX5_9STAP</name>
<evidence type="ECO:0000259" key="7">
    <source>
        <dbReference type="PROSITE" id="PS51352"/>
    </source>
</evidence>
<dbReference type="GO" id="GO:0016491">
    <property type="term" value="F:oxidoreductase activity"/>
    <property type="evidence" value="ECO:0007669"/>
    <property type="project" value="InterPro"/>
</dbReference>
<evidence type="ECO:0000256" key="3">
    <source>
        <dbReference type="ARBA" id="ARBA00022968"/>
    </source>
</evidence>
<dbReference type="GO" id="GO:0016209">
    <property type="term" value="F:antioxidant activity"/>
    <property type="evidence" value="ECO:0007669"/>
    <property type="project" value="InterPro"/>
</dbReference>
<sequence length="176" mass="20122">MAKQQKKWIQYIVTFFILLAIIFIIYVSVTKDGEKVVKIGDDAPVFELKTLDGDKVNLKDYRGKGLVLNFWGTWCEPCLEEMPDLNRAHNVYKNQGVEVLTIHVKNSPQQIKQFFSALDEEVTLPVGLDNGDVMEAYNANDLPNTYIIDKDGKIAAHHKGQMSKEDIQKYMEMVKP</sequence>
<keyword evidence="6" id="KW-0812">Transmembrane</keyword>
<evidence type="ECO:0000256" key="2">
    <source>
        <dbReference type="ARBA" id="ARBA00022748"/>
    </source>
</evidence>
<dbReference type="PANTHER" id="PTHR42852:SF6">
    <property type="entry name" value="THIOL:DISULFIDE INTERCHANGE PROTEIN DSBE"/>
    <property type="match status" value="1"/>
</dbReference>
<dbReference type="InterPro" id="IPR017937">
    <property type="entry name" value="Thioredoxin_CS"/>
</dbReference>
<evidence type="ECO:0000256" key="1">
    <source>
        <dbReference type="ARBA" id="ARBA00004196"/>
    </source>
</evidence>
<dbReference type="RefSeq" id="WP_099578296.1">
    <property type="nucleotide sequence ID" value="NZ_MJBI02000001.1"/>
</dbReference>
<dbReference type="GO" id="GO:0017004">
    <property type="term" value="P:cytochrome complex assembly"/>
    <property type="evidence" value="ECO:0007669"/>
    <property type="project" value="UniProtKB-KW"/>
</dbReference>
<dbReference type="NCBIfam" id="NF002854">
    <property type="entry name" value="PRK03147.1"/>
    <property type="match status" value="1"/>
</dbReference>
<keyword evidence="6" id="KW-0472">Membrane</keyword>
<dbReference type="PROSITE" id="PS51352">
    <property type="entry name" value="THIOREDOXIN_2"/>
    <property type="match status" value="1"/>
</dbReference>